<reference evidence="2" key="1">
    <citation type="submission" date="2013-02" db="EMBL/GenBank/DDBJ databases">
        <authorList>
            <person name="Hughes D."/>
        </authorList>
    </citation>
    <scope>NUCLEOTIDE SEQUENCE</scope>
    <source>
        <strain>Durham</strain>
        <strain evidence="2">NC isolate 2 -- Noor lab</strain>
    </source>
</reference>
<dbReference type="EnsemblMetazoa" id="MESCA008634-RA">
    <property type="protein sequence ID" value="MESCA008634-PA"/>
    <property type="gene ID" value="MESCA008634"/>
</dbReference>
<accession>T1GXS9</accession>
<evidence type="ECO:0000313" key="2">
    <source>
        <dbReference type="Proteomes" id="UP000015102"/>
    </source>
</evidence>
<dbReference type="EMBL" id="CAQQ02151776">
    <property type="status" value="NOT_ANNOTATED_CDS"/>
    <property type="molecule type" value="Genomic_DNA"/>
</dbReference>
<name>T1GXS9_MEGSC</name>
<dbReference type="EMBL" id="CAQQ02151777">
    <property type="status" value="NOT_ANNOTATED_CDS"/>
    <property type="molecule type" value="Genomic_DNA"/>
</dbReference>
<sequence length="107" mass="12735">MKLQPQKQQSQLQRKLQACHSVKIALILLCCLQDSKYLHHSSRKMTLIHHYCLQDLSQLRSLQLQPQLHLQVNYYLRKTKLIQLYCLLVLRLPDFLKAVMMDQCHLP</sequence>
<organism evidence="1 2">
    <name type="scientific">Megaselia scalaris</name>
    <name type="common">Humpbacked fly</name>
    <name type="synonym">Phora scalaris</name>
    <dbReference type="NCBI Taxonomy" id="36166"/>
    <lineage>
        <taxon>Eukaryota</taxon>
        <taxon>Metazoa</taxon>
        <taxon>Ecdysozoa</taxon>
        <taxon>Arthropoda</taxon>
        <taxon>Hexapoda</taxon>
        <taxon>Insecta</taxon>
        <taxon>Pterygota</taxon>
        <taxon>Neoptera</taxon>
        <taxon>Endopterygota</taxon>
        <taxon>Diptera</taxon>
        <taxon>Brachycera</taxon>
        <taxon>Muscomorpha</taxon>
        <taxon>Platypezoidea</taxon>
        <taxon>Phoridae</taxon>
        <taxon>Megaseliini</taxon>
        <taxon>Megaselia</taxon>
    </lineage>
</organism>
<dbReference type="HOGENOM" id="CLU_2212946_0_0_1"/>
<protein>
    <submittedName>
        <fullName evidence="1">Uncharacterized protein</fullName>
    </submittedName>
</protein>
<dbReference type="AlphaFoldDB" id="T1GXS9"/>
<keyword evidence="2" id="KW-1185">Reference proteome</keyword>
<proteinExistence type="predicted"/>
<reference evidence="1" key="2">
    <citation type="submission" date="2015-06" db="UniProtKB">
        <authorList>
            <consortium name="EnsemblMetazoa"/>
        </authorList>
    </citation>
    <scope>IDENTIFICATION</scope>
</reference>
<dbReference type="Proteomes" id="UP000015102">
    <property type="component" value="Unassembled WGS sequence"/>
</dbReference>
<evidence type="ECO:0000313" key="1">
    <source>
        <dbReference type="EnsemblMetazoa" id="MESCA008634-PA"/>
    </source>
</evidence>